<accession>A0A433RWH5</accession>
<evidence type="ECO:0000259" key="1">
    <source>
        <dbReference type="Pfam" id="PF12867"/>
    </source>
</evidence>
<dbReference type="EMBL" id="JTFC01000015">
    <property type="protein sequence ID" value="RUS57646.1"/>
    <property type="molecule type" value="Genomic_DNA"/>
</dbReference>
<dbReference type="RefSeq" id="WP_158620961.1">
    <property type="nucleotide sequence ID" value="NZ_JTFC01000015.1"/>
</dbReference>
<dbReference type="Gene3D" id="1.20.120.450">
    <property type="entry name" value="dinb family like domain"/>
    <property type="match status" value="1"/>
</dbReference>
<reference evidence="2 3" key="1">
    <citation type="submission" date="2014-11" db="EMBL/GenBank/DDBJ databases">
        <title>Genome sequence and analysis of novel Kurthia sp.</title>
        <authorList>
            <person name="Lawson J.N."/>
            <person name="Gonzalez J.E."/>
            <person name="Rinauldi L."/>
            <person name="Xuan Z."/>
            <person name="Firman A."/>
            <person name="Shaddox L."/>
            <person name="Trudeau A."/>
            <person name="Shah S."/>
            <person name="Reiman D."/>
        </authorList>
    </citation>
    <scope>NUCLEOTIDE SEQUENCE [LARGE SCALE GENOMIC DNA]</scope>
    <source>
        <strain evidence="2 3">3B1D</strain>
    </source>
</reference>
<feature type="domain" description="DinB-like" evidence="1">
    <location>
        <begin position="4"/>
        <end position="154"/>
    </location>
</feature>
<evidence type="ECO:0000313" key="3">
    <source>
        <dbReference type="Proteomes" id="UP000288623"/>
    </source>
</evidence>
<dbReference type="AlphaFoldDB" id="A0A433RWH5"/>
<protein>
    <recommendedName>
        <fullName evidence="1">DinB-like domain-containing protein</fullName>
    </recommendedName>
</protein>
<keyword evidence="3" id="KW-1185">Reference proteome</keyword>
<dbReference type="InterPro" id="IPR034660">
    <property type="entry name" value="DinB/YfiT-like"/>
</dbReference>
<name>A0A433RWH5_9BACL</name>
<dbReference type="SUPFAM" id="SSF109854">
    <property type="entry name" value="DinB/YfiT-like putative metalloenzymes"/>
    <property type="match status" value="1"/>
</dbReference>
<dbReference type="Proteomes" id="UP000288623">
    <property type="component" value="Unassembled WGS sequence"/>
</dbReference>
<dbReference type="OrthoDB" id="5464839at2"/>
<gene>
    <name evidence="2" type="ORF">QI30_04420</name>
</gene>
<sequence>MSILTEARQELIDYITQLPIDSLNTAMDKDSWTVLQVVEHLALMEEDVSTVLKDAILKREFIEEVRQKPIHLTTDRTQKFSAPEKWQPKQETYSLEEVLHHLEKSRESLNNAFAHANDADLEHVVAKNDAFGALSLAQWPDFIGYHEQRHLAQIKEIIAAIS</sequence>
<dbReference type="InterPro" id="IPR024775">
    <property type="entry name" value="DinB-like"/>
</dbReference>
<evidence type="ECO:0000313" key="2">
    <source>
        <dbReference type="EMBL" id="RUS57646.1"/>
    </source>
</evidence>
<dbReference type="Pfam" id="PF12867">
    <property type="entry name" value="DinB_2"/>
    <property type="match status" value="1"/>
</dbReference>
<proteinExistence type="predicted"/>
<organism evidence="2 3">
    <name type="scientific">Candidatus Kurthia intestinigallinarum</name>
    <dbReference type="NCBI Taxonomy" id="1562256"/>
    <lineage>
        <taxon>Bacteria</taxon>
        <taxon>Bacillati</taxon>
        <taxon>Bacillota</taxon>
        <taxon>Bacilli</taxon>
        <taxon>Bacillales</taxon>
        <taxon>Caryophanaceae</taxon>
        <taxon>Kurthia</taxon>
    </lineage>
</organism>
<comment type="caution">
    <text evidence="2">The sequence shown here is derived from an EMBL/GenBank/DDBJ whole genome shotgun (WGS) entry which is preliminary data.</text>
</comment>